<evidence type="ECO:0000259" key="1">
    <source>
        <dbReference type="SMART" id="SM00974"/>
    </source>
</evidence>
<feature type="domain" description="Bacteriophage T5 Orf172 DNA-binding" evidence="1">
    <location>
        <begin position="100"/>
        <end position="167"/>
    </location>
</feature>
<dbReference type="SMART" id="SM00974">
    <property type="entry name" value="T5orf172"/>
    <property type="match status" value="1"/>
</dbReference>
<dbReference type="Proteomes" id="UP000198891">
    <property type="component" value="Unassembled WGS sequence"/>
</dbReference>
<evidence type="ECO:0000313" key="2">
    <source>
        <dbReference type="EMBL" id="SDY80674.1"/>
    </source>
</evidence>
<evidence type="ECO:0000313" key="3">
    <source>
        <dbReference type="Proteomes" id="UP000198891"/>
    </source>
</evidence>
<dbReference type="InterPro" id="IPR018306">
    <property type="entry name" value="Phage_T5_Orf172_DNA-bd"/>
</dbReference>
<keyword evidence="3" id="KW-1185">Reference proteome</keyword>
<dbReference type="EMBL" id="FNPZ01000001">
    <property type="protein sequence ID" value="SDY80674.1"/>
    <property type="molecule type" value="Genomic_DNA"/>
</dbReference>
<name>A0A1H3MW35_9MICO</name>
<dbReference type="RefSeq" id="WP_092551046.1">
    <property type="nucleotide sequence ID" value="NZ_FNPZ01000001.1"/>
</dbReference>
<reference evidence="2 3" key="1">
    <citation type="submission" date="2016-10" db="EMBL/GenBank/DDBJ databases">
        <authorList>
            <person name="de Groot N.N."/>
        </authorList>
    </citation>
    <scope>NUCLEOTIDE SEQUENCE [LARGE SCALE GENOMIC DNA]</scope>
    <source>
        <strain evidence="2 3">CGMCC 4.3491</strain>
    </source>
</reference>
<organism evidence="2 3">
    <name type="scientific">Herbiconiux ginsengi</name>
    <dbReference type="NCBI Taxonomy" id="381665"/>
    <lineage>
        <taxon>Bacteria</taxon>
        <taxon>Bacillati</taxon>
        <taxon>Actinomycetota</taxon>
        <taxon>Actinomycetes</taxon>
        <taxon>Micrococcales</taxon>
        <taxon>Microbacteriaceae</taxon>
        <taxon>Herbiconiux</taxon>
    </lineage>
</organism>
<proteinExistence type="predicted"/>
<gene>
    <name evidence="2" type="ORF">SAMN05216554_1583</name>
</gene>
<accession>A0A1H3MW35</accession>
<dbReference type="AlphaFoldDB" id="A0A1H3MW35"/>
<sequence>MAERERTCGIRDPDAGAACRAPADASAPLEICTRHLLAAYEWVAGEVGVTDALPSPCLACGSRLGVRYPSGWLCAVCEWRLGERPDDEAEPVRVDVVYYVRFGDRIKIGTSANPRGRFAQLHVEELLALERGTRLLEQRRHAQFAAHRLGGEWFAPHAALDAHIAALAAGVDDPWALYDRWRSEALALAGARRPDLPRRVVKI</sequence>
<dbReference type="OrthoDB" id="5106355at2"/>
<protein>
    <recommendedName>
        <fullName evidence="1">Bacteriophage T5 Orf172 DNA-binding domain-containing protein</fullName>
    </recommendedName>
</protein>